<dbReference type="AlphaFoldDB" id="A0A8J2KDS5"/>
<proteinExistence type="predicted"/>
<evidence type="ECO:0000313" key="1">
    <source>
        <dbReference type="EMBL" id="CAG7815896.1"/>
    </source>
</evidence>
<evidence type="ECO:0000313" key="2">
    <source>
        <dbReference type="Proteomes" id="UP000708208"/>
    </source>
</evidence>
<protein>
    <submittedName>
        <fullName evidence="1">Uncharacterized protein</fullName>
    </submittedName>
</protein>
<name>A0A8J2KDS5_9HEXA</name>
<dbReference type="EMBL" id="CAJVCH010355565">
    <property type="protein sequence ID" value="CAG7815896.1"/>
    <property type="molecule type" value="Genomic_DNA"/>
</dbReference>
<reference evidence="1" key="1">
    <citation type="submission" date="2021-06" db="EMBL/GenBank/DDBJ databases">
        <authorList>
            <person name="Hodson N. C."/>
            <person name="Mongue J. A."/>
            <person name="Jaron S. K."/>
        </authorList>
    </citation>
    <scope>NUCLEOTIDE SEQUENCE</scope>
</reference>
<keyword evidence="2" id="KW-1185">Reference proteome</keyword>
<gene>
    <name evidence="1" type="ORF">AFUS01_LOCUS26542</name>
</gene>
<sequence>MTDITILCAPLQQFGLTEFINQHYDYLYKKTKNHEILGKELLKLRIIPNENRLANCMQPPGHADRNERFYEDIKQKDDVLSFLEALKVTGNDHIINYILRALPEQQQLPVNEESIQKQPELPQGVHSLQKQLETLVQTLEENDVDLPLYEFFRPNISELLQLTNNEAEFKEELEKRIEGLKAEDLRQTYTAVFLSDEIEALVQAWKNSKNEDLINKTEKWLSNFRDQQ</sequence>
<organism evidence="1 2">
    <name type="scientific">Allacma fusca</name>
    <dbReference type="NCBI Taxonomy" id="39272"/>
    <lineage>
        <taxon>Eukaryota</taxon>
        <taxon>Metazoa</taxon>
        <taxon>Ecdysozoa</taxon>
        <taxon>Arthropoda</taxon>
        <taxon>Hexapoda</taxon>
        <taxon>Collembola</taxon>
        <taxon>Symphypleona</taxon>
        <taxon>Sminthuridae</taxon>
        <taxon>Allacma</taxon>
    </lineage>
</organism>
<dbReference type="Proteomes" id="UP000708208">
    <property type="component" value="Unassembled WGS sequence"/>
</dbReference>
<comment type="caution">
    <text evidence="1">The sequence shown here is derived from an EMBL/GenBank/DDBJ whole genome shotgun (WGS) entry which is preliminary data.</text>
</comment>
<accession>A0A8J2KDS5</accession>